<dbReference type="InterPro" id="IPR011029">
    <property type="entry name" value="DEATH-like_dom_sf"/>
</dbReference>
<reference evidence="3" key="1">
    <citation type="submission" date="2025-08" db="UniProtKB">
        <authorList>
            <consortium name="RefSeq"/>
        </authorList>
    </citation>
    <scope>IDENTIFICATION</scope>
</reference>
<dbReference type="RefSeq" id="XP_022103034.1">
    <property type="nucleotide sequence ID" value="XM_022247342.1"/>
</dbReference>
<dbReference type="OrthoDB" id="10068428at2759"/>
<dbReference type="SMART" id="SM00333">
    <property type="entry name" value="TUDOR"/>
    <property type="match status" value="2"/>
</dbReference>
<sequence length="335" mass="38301">MRQNTEVIPRSKLYHIATAIRHHWKMIARHVRDNETLEADFEAIILNHADPAKQALQMLLQWRERWPNVICTWESLHNALWDLNLDMIAKKCNQVYLTYKYEGSPLRQGRVKLQLGVEEPAFIPVGTDVKARYRGALCDAKVKTIEKAVQCKVRFFSDIANEVLSDDCINGDLKVGAMVEARHPTENTWMDGWIVKVTDNSIYTVVYDDGDEKTLGRSSLHLHDKNKMQRRELPFLPVGTAVKVMYRGALCEAKVKTINKSMKCRISFFDIIADAVVTDDCIKGDLKEGAVVEVRHPTPDTWMDGMIMKLADDSTYTVVFNDGDEKTLKRSSLFL</sequence>
<dbReference type="GO" id="GO:0000976">
    <property type="term" value="F:transcription cis-regulatory region binding"/>
    <property type="evidence" value="ECO:0007669"/>
    <property type="project" value="TreeGrafter"/>
</dbReference>
<organism evidence="2 3">
    <name type="scientific">Acanthaster planci</name>
    <name type="common">Crown-of-thorns starfish</name>
    <dbReference type="NCBI Taxonomy" id="133434"/>
    <lineage>
        <taxon>Eukaryota</taxon>
        <taxon>Metazoa</taxon>
        <taxon>Echinodermata</taxon>
        <taxon>Eleutherozoa</taxon>
        <taxon>Asterozoa</taxon>
        <taxon>Asteroidea</taxon>
        <taxon>Valvatacea</taxon>
        <taxon>Valvatida</taxon>
        <taxon>Acanthasteridae</taxon>
        <taxon>Acanthaster</taxon>
    </lineage>
</organism>
<dbReference type="CDD" id="cd20389">
    <property type="entry name" value="Tudor_ARID4_rpt1"/>
    <property type="match status" value="2"/>
</dbReference>
<dbReference type="GO" id="GO:0006357">
    <property type="term" value="P:regulation of transcription by RNA polymerase II"/>
    <property type="evidence" value="ECO:0007669"/>
    <property type="project" value="TreeGrafter"/>
</dbReference>
<dbReference type="AlphaFoldDB" id="A0A8B7ZBH9"/>
<feature type="domain" description="Tudor" evidence="1">
    <location>
        <begin position="171"/>
        <end position="228"/>
    </location>
</feature>
<keyword evidence="2" id="KW-1185">Reference proteome</keyword>
<dbReference type="GO" id="GO:0005634">
    <property type="term" value="C:nucleus"/>
    <property type="evidence" value="ECO:0007669"/>
    <property type="project" value="TreeGrafter"/>
</dbReference>
<evidence type="ECO:0000313" key="2">
    <source>
        <dbReference type="Proteomes" id="UP000694845"/>
    </source>
</evidence>
<accession>A0A8B7ZBH9</accession>
<dbReference type="Gene3D" id="2.30.30.140">
    <property type="match status" value="2"/>
</dbReference>
<name>A0A8B7ZBH9_ACAPL</name>
<evidence type="ECO:0000313" key="3">
    <source>
        <dbReference type="RefSeq" id="XP_022103034.1"/>
    </source>
</evidence>
<feature type="domain" description="Tudor" evidence="1">
    <location>
        <begin position="284"/>
        <end position="335"/>
    </location>
</feature>
<dbReference type="SUPFAM" id="SSF47986">
    <property type="entry name" value="DEATH domain"/>
    <property type="match status" value="1"/>
</dbReference>
<dbReference type="SUPFAM" id="SSF63748">
    <property type="entry name" value="Tudor/PWWP/MBT"/>
    <property type="match status" value="2"/>
</dbReference>
<dbReference type="InterPro" id="IPR002999">
    <property type="entry name" value="Tudor"/>
</dbReference>
<dbReference type="Proteomes" id="UP000694845">
    <property type="component" value="Unplaced"/>
</dbReference>
<dbReference type="PANTHER" id="PTHR13964:SF27">
    <property type="entry name" value="HAT-TRICK, ISOFORM D"/>
    <property type="match status" value="1"/>
</dbReference>
<dbReference type="PANTHER" id="PTHR13964">
    <property type="entry name" value="RBP-RELATED"/>
    <property type="match status" value="1"/>
</dbReference>
<evidence type="ECO:0000259" key="1">
    <source>
        <dbReference type="SMART" id="SM00333"/>
    </source>
</evidence>
<dbReference type="GeneID" id="110985897"/>
<dbReference type="CDD" id="cd01670">
    <property type="entry name" value="Death"/>
    <property type="match status" value="1"/>
</dbReference>
<dbReference type="KEGG" id="aplc:110985897"/>
<protein>
    <submittedName>
        <fullName evidence="3">Uncharacterized protein LOC110985897 isoform X1</fullName>
    </submittedName>
</protein>
<gene>
    <name evidence="3" type="primary">LOC110985897</name>
</gene>
<dbReference type="Gene3D" id="1.10.533.10">
    <property type="entry name" value="Death Domain, Fas"/>
    <property type="match status" value="1"/>
</dbReference>
<dbReference type="InterPro" id="IPR051232">
    <property type="entry name" value="ARID/SWI1_ChromRemod"/>
</dbReference>
<proteinExistence type="predicted"/>